<dbReference type="PANTHER" id="PTHR42923">
    <property type="entry name" value="PROTOPORPHYRINOGEN OXIDASE"/>
    <property type="match status" value="1"/>
</dbReference>
<gene>
    <name evidence="2" type="ORF">AWT59_0700</name>
</gene>
<proteinExistence type="predicted"/>
<comment type="caution">
    <text evidence="2">The sequence shown here is derived from an EMBL/GenBank/DDBJ whole genome shotgun (WGS) entry which is preliminary data.</text>
</comment>
<evidence type="ECO:0000313" key="2">
    <source>
        <dbReference type="EMBL" id="KXS33143.1"/>
    </source>
</evidence>
<organism evidence="2 3">
    <name type="scientific">Candidatus Gallionella acididurans</name>
    <dbReference type="NCBI Taxonomy" id="1796491"/>
    <lineage>
        <taxon>Bacteria</taxon>
        <taxon>Pseudomonadati</taxon>
        <taxon>Pseudomonadota</taxon>
        <taxon>Betaproteobacteria</taxon>
        <taxon>Nitrosomonadales</taxon>
        <taxon>Gallionellaceae</taxon>
        <taxon>Gallionella</taxon>
    </lineage>
</organism>
<feature type="domain" description="Amine oxidase" evidence="1">
    <location>
        <begin position="15"/>
        <end position="428"/>
    </location>
</feature>
<sequence length="430" mass="46942">MAQELNVAVIGGGYAGMAAAVALADCNIPVSVFESAQQLGGRARGVSYNGTPLDNGQHLLLGCYVQTLHLIEKVGGNIEQDFLRLPLQLDLHGEFSLRAPHLPAPLHLLVALLTAQGLTIVERLNAARFMRALRRMKFSLPGDITVTELLAQHQQDKALAEKLWEPLCVAALNTPMHKASARIFVNVLRDALNRSRDDSDMLLPRINFTALFPQRAANYVEQRGGKVNIACGVEALKLSEDGIEISTAHGTEKFSHVVCAAPPAVAAKLLRPIPELEETVARIDSLEHQPIYTVYLQYPTHVTLPYPMLGLHRRHSQWLFDKGRIAGQHGLLAAVISAEGLHQELPQAELAQKVVAELREEFGIAEQPEWHKVIAEKRATFCCSPNLNRPLQLTPLPRLLLAGDYTAGDYPATLEGAVISGLKCADVISA</sequence>
<reference evidence="2 3" key="2">
    <citation type="submission" date="2016-03" db="EMBL/GenBank/DDBJ databases">
        <title>New uncultured bacterium of the family Gallionellaceae from acid mine drainage: description and reconstruction of genome based on metagenomic analysis of microbial community.</title>
        <authorList>
            <person name="Kadnikov V."/>
            <person name="Ivasenko D."/>
            <person name="Beletsky A."/>
            <person name="Mardanov A."/>
            <person name="Danilova E."/>
            <person name="Pimenov N."/>
            <person name="Karnachuk O."/>
            <person name="Ravin N."/>
        </authorList>
    </citation>
    <scope>NUCLEOTIDE SEQUENCE [LARGE SCALE GENOMIC DNA]</scope>
    <source>
        <strain evidence="2">ShG14-8</strain>
    </source>
</reference>
<dbReference type="InterPro" id="IPR002937">
    <property type="entry name" value="Amino_oxidase"/>
</dbReference>
<dbReference type="SUPFAM" id="SSF51905">
    <property type="entry name" value="FAD/NAD(P)-binding domain"/>
    <property type="match status" value="1"/>
</dbReference>
<dbReference type="PATRIC" id="fig|1796491.3.peg.760"/>
<dbReference type="InterPro" id="IPR017830">
    <property type="entry name" value="SQase_HpnE"/>
</dbReference>
<dbReference type="Proteomes" id="UP000070578">
    <property type="component" value="Unassembled WGS sequence"/>
</dbReference>
<dbReference type="AlphaFoldDB" id="A0A139BW61"/>
<reference evidence="2 3" key="1">
    <citation type="submission" date="2016-02" db="EMBL/GenBank/DDBJ databases">
        <authorList>
            <person name="Wen L."/>
            <person name="He K."/>
            <person name="Yang H."/>
        </authorList>
    </citation>
    <scope>NUCLEOTIDE SEQUENCE [LARGE SCALE GENOMIC DNA]</scope>
    <source>
        <strain evidence="2">ShG14-8</strain>
    </source>
</reference>
<protein>
    <submittedName>
        <fullName evidence="2">Squalene-associated FAD-dependent desaturase</fullName>
    </submittedName>
</protein>
<dbReference type="InterPro" id="IPR050464">
    <property type="entry name" value="Zeta_carotene_desat/Oxidored"/>
</dbReference>
<name>A0A139BW61_9PROT</name>
<evidence type="ECO:0000259" key="1">
    <source>
        <dbReference type="Pfam" id="PF01593"/>
    </source>
</evidence>
<accession>A0A139BW61</accession>
<evidence type="ECO:0000313" key="3">
    <source>
        <dbReference type="Proteomes" id="UP000070578"/>
    </source>
</evidence>
<dbReference type="PANTHER" id="PTHR42923:SF47">
    <property type="entry name" value="BLR3003 PROTEIN"/>
    <property type="match status" value="1"/>
</dbReference>
<dbReference type="NCBIfam" id="TIGR03467">
    <property type="entry name" value="HpnE"/>
    <property type="match status" value="1"/>
</dbReference>
<dbReference type="EMBL" id="LSLI01000010">
    <property type="protein sequence ID" value="KXS33143.1"/>
    <property type="molecule type" value="Genomic_DNA"/>
</dbReference>
<dbReference type="Gene3D" id="3.50.50.60">
    <property type="entry name" value="FAD/NAD(P)-binding domain"/>
    <property type="match status" value="1"/>
</dbReference>
<dbReference type="InterPro" id="IPR036188">
    <property type="entry name" value="FAD/NAD-bd_sf"/>
</dbReference>
<dbReference type="Pfam" id="PF01593">
    <property type="entry name" value="Amino_oxidase"/>
    <property type="match status" value="1"/>
</dbReference>
<dbReference type="GO" id="GO:0016491">
    <property type="term" value="F:oxidoreductase activity"/>
    <property type="evidence" value="ECO:0007669"/>
    <property type="project" value="InterPro"/>
</dbReference>